<protein>
    <submittedName>
        <fullName evidence="1">Uncharacterized protein</fullName>
    </submittedName>
</protein>
<dbReference type="AlphaFoldDB" id="I3SKS8"/>
<evidence type="ECO:0000313" key="1">
    <source>
        <dbReference type="EMBL" id="AFK40870.1"/>
    </source>
</evidence>
<sequence>MWCMFRDQVCQLRLVQKGRTLSPSDRHKFLSSQLYQNCWCLVQSATKALRLDSVHVHQNCMV</sequence>
<reference evidence="1" key="1">
    <citation type="submission" date="2012-05" db="EMBL/GenBank/DDBJ databases">
        <authorList>
            <person name="Krishnakumar V."/>
            <person name="Cheung F."/>
            <person name="Xiao Y."/>
            <person name="Chan A."/>
            <person name="Moskal W.A."/>
            <person name="Town C.D."/>
        </authorList>
    </citation>
    <scope>NUCLEOTIDE SEQUENCE</scope>
</reference>
<dbReference type="EMBL" id="BT141076">
    <property type="protein sequence ID" value="AFK40870.1"/>
    <property type="molecule type" value="mRNA"/>
</dbReference>
<accession>I3SKS8</accession>
<proteinExistence type="evidence at transcript level"/>
<organism evidence="1">
    <name type="scientific">Lotus japonicus</name>
    <name type="common">Lotus corniculatus var. japonicus</name>
    <dbReference type="NCBI Taxonomy" id="34305"/>
    <lineage>
        <taxon>Eukaryota</taxon>
        <taxon>Viridiplantae</taxon>
        <taxon>Streptophyta</taxon>
        <taxon>Embryophyta</taxon>
        <taxon>Tracheophyta</taxon>
        <taxon>Spermatophyta</taxon>
        <taxon>Magnoliopsida</taxon>
        <taxon>eudicotyledons</taxon>
        <taxon>Gunneridae</taxon>
        <taxon>Pentapetalae</taxon>
        <taxon>rosids</taxon>
        <taxon>fabids</taxon>
        <taxon>Fabales</taxon>
        <taxon>Fabaceae</taxon>
        <taxon>Papilionoideae</taxon>
        <taxon>50 kb inversion clade</taxon>
        <taxon>NPAAA clade</taxon>
        <taxon>Hologalegina</taxon>
        <taxon>robinioid clade</taxon>
        <taxon>Loteae</taxon>
        <taxon>Lotus</taxon>
    </lineage>
</organism>
<name>I3SKS8_LOTJA</name>